<gene>
    <name evidence="2" type="ORF">SAMN05444586_103617</name>
</gene>
<reference evidence="3" key="1">
    <citation type="submission" date="2016-10" db="EMBL/GenBank/DDBJ databases">
        <authorList>
            <person name="Varghese N."/>
            <person name="Submissions S."/>
        </authorList>
    </citation>
    <scope>NUCLEOTIDE SEQUENCE [LARGE SCALE GENOMIC DNA]</scope>
    <source>
        <strain evidence="3">ANC 5076</strain>
    </source>
</reference>
<accession>A0A1I6VYR8</accession>
<dbReference type="InterPro" id="IPR022548">
    <property type="entry name" value="DUF2846"/>
</dbReference>
<evidence type="ECO:0000313" key="3">
    <source>
        <dbReference type="Proteomes" id="UP000182827"/>
    </source>
</evidence>
<dbReference type="EMBL" id="FOZU01000036">
    <property type="protein sequence ID" value="SFT18877.1"/>
    <property type="molecule type" value="Genomic_DNA"/>
</dbReference>
<dbReference type="AlphaFoldDB" id="A0A1I6VYR8"/>
<proteinExistence type="predicted"/>
<keyword evidence="3" id="KW-1185">Reference proteome</keyword>
<name>A0A1I6VYR8_9GAMM</name>
<organism evidence="2 3">
    <name type="scientific">Acinetobacter bohemicus</name>
    <dbReference type="NCBI Taxonomy" id="1435036"/>
    <lineage>
        <taxon>Bacteria</taxon>
        <taxon>Pseudomonadati</taxon>
        <taxon>Pseudomonadota</taxon>
        <taxon>Gammaproteobacteria</taxon>
        <taxon>Moraxellales</taxon>
        <taxon>Moraxellaceae</taxon>
        <taxon>Acinetobacter</taxon>
    </lineage>
</organism>
<feature type="domain" description="DUF2846" evidence="1">
    <location>
        <begin position="1"/>
        <end position="58"/>
    </location>
</feature>
<sequence length="90" mass="9861">MGETARGVFFYKEVEGNQNHTVSTESEFSPNHLKIEAQSGKNYFIQQYIKPGIFVGGADLKLVDDTQGKKAITEYSLASAGQCSKATIQL</sequence>
<evidence type="ECO:0000313" key="2">
    <source>
        <dbReference type="EMBL" id="SFT18877.1"/>
    </source>
</evidence>
<protein>
    <recommendedName>
        <fullName evidence="1">DUF2846 domain-containing protein</fullName>
    </recommendedName>
</protein>
<dbReference type="Proteomes" id="UP000182827">
    <property type="component" value="Unassembled WGS sequence"/>
</dbReference>
<evidence type="ECO:0000259" key="1">
    <source>
        <dbReference type="Pfam" id="PF11008"/>
    </source>
</evidence>
<dbReference type="Pfam" id="PF11008">
    <property type="entry name" value="DUF2846"/>
    <property type="match status" value="1"/>
</dbReference>